<evidence type="ECO:0000256" key="1">
    <source>
        <dbReference type="ARBA" id="ARBA00004614"/>
    </source>
</evidence>
<keyword evidence="4 10" id="KW-0732">Signal</keyword>
<feature type="signal peptide" evidence="10">
    <location>
        <begin position="1"/>
        <end position="26"/>
    </location>
</feature>
<keyword evidence="8" id="KW-0325">Glycoprotein</keyword>
<keyword evidence="5 9" id="KW-1133">Transmembrane helix</keyword>
<dbReference type="InterPro" id="IPR028927">
    <property type="entry name" value="Man-6-P_rcpt"/>
</dbReference>
<keyword evidence="3 9" id="KW-0812">Transmembrane</keyword>
<dbReference type="GO" id="GO:0005770">
    <property type="term" value="C:late endosome"/>
    <property type="evidence" value="ECO:0007669"/>
    <property type="project" value="TreeGrafter"/>
</dbReference>
<dbReference type="SUPFAM" id="SSF50911">
    <property type="entry name" value="Mannose 6-phosphate receptor domain"/>
    <property type="match status" value="1"/>
</dbReference>
<feature type="chain" id="PRO_5009162971" description="MRH domain-containing protein" evidence="10">
    <location>
        <begin position="27"/>
        <end position="305"/>
    </location>
</feature>
<feature type="transmembrane region" description="Helical" evidence="9">
    <location>
        <begin position="246"/>
        <end position="269"/>
    </location>
</feature>
<reference evidence="13" key="1">
    <citation type="submission" date="2016-04" db="EMBL/GenBank/DDBJ databases">
        <title>Comparative genomics of biotechnologically important yeasts.</title>
        <authorList>
            <consortium name="DOE Joint Genome Institute"/>
            <person name="Riley R."/>
            <person name="Haridas S."/>
            <person name="Wolfe K.H."/>
            <person name="Lopes M.R."/>
            <person name="Hittinger C.T."/>
            <person name="Goker M."/>
            <person name="Salamov A."/>
            <person name="Wisecaver J."/>
            <person name="Long T.M."/>
            <person name="Aerts A.L."/>
            <person name="Barry K."/>
            <person name="Choi C."/>
            <person name="Clum A."/>
            <person name="Coughlan A.Y."/>
            <person name="Deshpande S."/>
            <person name="Douglass A.P."/>
            <person name="Hanson S.J."/>
            <person name="Klenk H.-P."/>
            <person name="Labutti K."/>
            <person name="Lapidus A."/>
            <person name="Lindquist E."/>
            <person name="Lipzen A."/>
            <person name="Meier-Kolthoff J.P."/>
            <person name="Ohm R.A."/>
            <person name="Otillar R.P."/>
            <person name="Pangilinan J."/>
            <person name="Peng Y."/>
            <person name="Rokas A."/>
            <person name="Rosa C.A."/>
            <person name="Scheuner C."/>
            <person name="Sibirny A.A."/>
            <person name="Slot J.C."/>
            <person name="Stielow J.B."/>
            <person name="Sun H."/>
            <person name="Kurtzman C.P."/>
            <person name="Blackwell M."/>
            <person name="Grigoriev I.V."/>
            <person name="Jeffries T.W."/>
        </authorList>
    </citation>
    <scope>NUCLEOTIDE SEQUENCE [LARGE SCALE GENOMIC DNA]</scope>
    <source>
        <strain evidence="13">NRRL YB-2248</strain>
    </source>
</reference>
<evidence type="ECO:0000256" key="2">
    <source>
        <dbReference type="ARBA" id="ARBA00022448"/>
    </source>
</evidence>
<dbReference type="GO" id="GO:0000139">
    <property type="term" value="C:Golgi membrane"/>
    <property type="evidence" value="ECO:0007669"/>
    <property type="project" value="UniProtKB-SubCell"/>
</dbReference>
<evidence type="ECO:0000256" key="7">
    <source>
        <dbReference type="ARBA" id="ARBA00023157"/>
    </source>
</evidence>
<accession>A0A1E4SVQ7</accession>
<gene>
    <name evidence="12" type="ORF">CANARDRAFT_29825</name>
</gene>
<dbReference type="GO" id="GO:0010008">
    <property type="term" value="C:endosome membrane"/>
    <property type="evidence" value="ECO:0007669"/>
    <property type="project" value="UniProtKB-SubCell"/>
</dbReference>
<sequence length="305" mass="34567">MPTLRRSVIWLTILIVVICITTIASSQNNVIRTEIKEEAIYLKEQWDHLDQFKSKQVDGDNNTSDDDDNGGSLDPIIEPCTVINPLTNQFFDLRSLGSLGPDSLTQAWNARGFDYGRNFSLGICSTPLKQLSHISNKDFQDIDNKTEVGGYFTDEFGNKQSIGQWSTIPKFRGRKMVLEYNDGSYCKNTIGGEKLRKSTILSFTCDREIMSKAQVSFIGSLHDCSYFFEVRTIHACPTAAKEDDSALIYIFLFICLCALAVYMGAGFVYKFFKRLQLHQSSSSWKQQQQQTNRSYIGEQQQVSKA</sequence>
<dbReference type="STRING" id="983967.A0A1E4SVQ7"/>
<dbReference type="PROSITE" id="PS51914">
    <property type="entry name" value="MRH"/>
    <property type="match status" value="1"/>
</dbReference>
<dbReference type="InterPro" id="IPR044865">
    <property type="entry name" value="MRH_dom"/>
</dbReference>
<evidence type="ECO:0000256" key="10">
    <source>
        <dbReference type="SAM" id="SignalP"/>
    </source>
</evidence>
<keyword evidence="7" id="KW-1015">Disulfide bond</keyword>
<evidence type="ECO:0000256" key="6">
    <source>
        <dbReference type="ARBA" id="ARBA00023136"/>
    </source>
</evidence>
<organism evidence="12 13">
    <name type="scientific">[Candida] arabinofermentans NRRL YB-2248</name>
    <dbReference type="NCBI Taxonomy" id="983967"/>
    <lineage>
        <taxon>Eukaryota</taxon>
        <taxon>Fungi</taxon>
        <taxon>Dikarya</taxon>
        <taxon>Ascomycota</taxon>
        <taxon>Saccharomycotina</taxon>
        <taxon>Pichiomycetes</taxon>
        <taxon>Pichiales</taxon>
        <taxon>Pichiaceae</taxon>
        <taxon>Ogataea</taxon>
        <taxon>Ogataea/Candida clade</taxon>
    </lineage>
</organism>
<evidence type="ECO:0000256" key="4">
    <source>
        <dbReference type="ARBA" id="ARBA00022729"/>
    </source>
</evidence>
<evidence type="ECO:0000259" key="11">
    <source>
        <dbReference type="PROSITE" id="PS51914"/>
    </source>
</evidence>
<dbReference type="PANTHER" id="PTHR15071">
    <property type="entry name" value="MANNOSE-6-PHOSPHATE RECEPTOR FAMILY MEMBER"/>
    <property type="match status" value="1"/>
</dbReference>
<name>A0A1E4SVQ7_9ASCO</name>
<dbReference type="PANTHER" id="PTHR15071:SF0">
    <property type="entry name" value="MANNOSE 6-PHOSPHATE RECEPTOR-LIKE PROTEIN 1"/>
    <property type="match status" value="1"/>
</dbReference>
<keyword evidence="2" id="KW-0813">Transport</keyword>
<feature type="domain" description="MRH" evidence="11">
    <location>
        <begin position="78"/>
        <end position="238"/>
    </location>
</feature>
<keyword evidence="13" id="KW-1185">Reference proteome</keyword>
<evidence type="ECO:0000313" key="13">
    <source>
        <dbReference type="Proteomes" id="UP000094801"/>
    </source>
</evidence>
<comment type="subcellular location">
    <subcellularLocation>
        <location evidence="1">Golgi apparatus membrane</location>
        <topology evidence="1">Single-pass type I membrane protein</topology>
    </subcellularLocation>
</comment>
<dbReference type="Gene3D" id="2.70.130.10">
    <property type="entry name" value="Mannose-6-phosphate receptor binding domain"/>
    <property type="match status" value="1"/>
</dbReference>
<dbReference type="AlphaFoldDB" id="A0A1E4SVQ7"/>
<evidence type="ECO:0000256" key="5">
    <source>
        <dbReference type="ARBA" id="ARBA00022989"/>
    </source>
</evidence>
<evidence type="ECO:0000256" key="8">
    <source>
        <dbReference type="ARBA" id="ARBA00023180"/>
    </source>
</evidence>
<evidence type="ECO:0000313" key="12">
    <source>
        <dbReference type="EMBL" id="ODV83593.1"/>
    </source>
</evidence>
<evidence type="ECO:0000256" key="9">
    <source>
        <dbReference type="SAM" id="Phobius"/>
    </source>
</evidence>
<proteinExistence type="predicted"/>
<dbReference type="Proteomes" id="UP000094801">
    <property type="component" value="Unassembled WGS sequence"/>
</dbReference>
<dbReference type="Pfam" id="PF02157">
    <property type="entry name" value="Man-6-P_recep"/>
    <property type="match status" value="1"/>
</dbReference>
<dbReference type="GO" id="GO:0007034">
    <property type="term" value="P:vacuolar transport"/>
    <property type="evidence" value="ECO:0007669"/>
    <property type="project" value="TreeGrafter"/>
</dbReference>
<dbReference type="InterPro" id="IPR009011">
    <property type="entry name" value="Man6P_isomerase_rcpt-bd_dom_sf"/>
</dbReference>
<protein>
    <recommendedName>
        <fullName evidence="11">MRH domain-containing protein</fullName>
    </recommendedName>
</protein>
<dbReference type="EMBL" id="KV453862">
    <property type="protein sequence ID" value="ODV83593.1"/>
    <property type="molecule type" value="Genomic_DNA"/>
</dbReference>
<dbReference type="OrthoDB" id="4504960at2759"/>
<keyword evidence="6 9" id="KW-0472">Membrane</keyword>
<evidence type="ECO:0000256" key="3">
    <source>
        <dbReference type="ARBA" id="ARBA00022692"/>
    </source>
</evidence>